<dbReference type="InterPro" id="IPR000408">
    <property type="entry name" value="Reg_chr_condens"/>
</dbReference>
<name>A0A5R8WQX2_9BACT</name>
<dbReference type="InterPro" id="IPR051553">
    <property type="entry name" value="Ran_GTPase-activating"/>
</dbReference>
<dbReference type="SUPFAM" id="SSF50985">
    <property type="entry name" value="RCC1/BLIP-II"/>
    <property type="match status" value="1"/>
</dbReference>
<dbReference type="Gene3D" id="2.130.10.30">
    <property type="entry name" value="Regulator of chromosome condensation 1/beta-lactamase-inhibitor protein II"/>
    <property type="match status" value="1"/>
</dbReference>
<dbReference type="RefSeq" id="WP_138077678.1">
    <property type="nucleotide sequence ID" value="NZ_VAJM01000004.1"/>
</dbReference>
<evidence type="ECO:0000313" key="1">
    <source>
        <dbReference type="EMBL" id="TLM93129.1"/>
    </source>
</evidence>
<dbReference type="PANTHER" id="PTHR45982">
    <property type="entry name" value="REGULATOR OF CHROMOSOME CONDENSATION"/>
    <property type="match status" value="1"/>
</dbReference>
<organism evidence="1 2">
    <name type="scientific">Hymenobacter jeollabukensis</name>
    <dbReference type="NCBI Taxonomy" id="2025313"/>
    <lineage>
        <taxon>Bacteria</taxon>
        <taxon>Pseudomonadati</taxon>
        <taxon>Bacteroidota</taxon>
        <taxon>Cytophagia</taxon>
        <taxon>Cytophagales</taxon>
        <taxon>Hymenobacteraceae</taxon>
        <taxon>Hymenobacter</taxon>
    </lineage>
</organism>
<dbReference type="InterPro" id="IPR026444">
    <property type="entry name" value="Secre_tail"/>
</dbReference>
<proteinExistence type="predicted"/>
<gene>
    <name evidence="1" type="ORF">FDY95_10890</name>
</gene>
<dbReference type="GO" id="GO:0005737">
    <property type="term" value="C:cytoplasm"/>
    <property type="evidence" value="ECO:0007669"/>
    <property type="project" value="TreeGrafter"/>
</dbReference>
<accession>A0A5R8WQX2</accession>
<comment type="caution">
    <text evidence="1">The sequence shown here is derived from an EMBL/GenBank/DDBJ whole genome shotgun (WGS) entry which is preliminary data.</text>
</comment>
<dbReference type="NCBIfam" id="TIGR04183">
    <property type="entry name" value="Por_Secre_tail"/>
    <property type="match status" value="1"/>
</dbReference>
<dbReference type="AlphaFoldDB" id="A0A5R8WQX2"/>
<dbReference type="GO" id="GO:0005085">
    <property type="term" value="F:guanyl-nucleotide exchange factor activity"/>
    <property type="evidence" value="ECO:0007669"/>
    <property type="project" value="TreeGrafter"/>
</dbReference>
<reference evidence="1 2" key="1">
    <citation type="submission" date="2019-05" db="EMBL/GenBank/DDBJ databases">
        <title>Hymenobacter edaphi sp. nov., isolated from abandoned arsenic-contaminated farmland soil.</title>
        <authorList>
            <person name="Nie L."/>
        </authorList>
    </citation>
    <scope>NUCLEOTIDE SEQUENCE [LARGE SCALE GENOMIC DNA]</scope>
    <source>
        <strain evidence="1 2">1-3-3-8</strain>
    </source>
</reference>
<dbReference type="PANTHER" id="PTHR45982:SF1">
    <property type="entry name" value="REGULATOR OF CHROMOSOME CONDENSATION"/>
    <property type="match status" value="1"/>
</dbReference>
<dbReference type="PROSITE" id="PS50012">
    <property type="entry name" value="RCC1_3"/>
    <property type="match status" value="2"/>
</dbReference>
<evidence type="ECO:0000313" key="2">
    <source>
        <dbReference type="Proteomes" id="UP000305517"/>
    </source>
</evidence>
<dbReference type="OrthoDB" id="610424at2"/>
<keyword evidence="2" id="KW-1185">Reference proteome</keyword>
<dbReference type="InterPro" id="IPR009091">
    <property type="entry name" value="RCC1/BLIP-II"/>
</dbReference>
<sequence length="256" mass="26589">MLLWLFVAAARAQAPAMQVAAGGGYSLSLHTDGTLWTWGNNTLGQSGNGQAGDYQFSPVQTGVGAVWQSVGAGQTHTVAIRQDGTLWAWSANNIGQLGDGTTTNRLAPVQIGTATTWQSLSAGTGYTVAVRTDGTLWAWGNNGSAGKLGYPDIFEQPQQVLPNSTLATAAARLAGARFMVYPTVLAAGQVLHYQLHSRTAAGAELAVYSLAGRLLATQRLAAGAGTVPVGALPAGWYLARVRTADGSTTTSRFLVR</sequence>
<dbReference type="Pfam" id="PF00415">
    <property type="entry name" value="RCC1"/>
    <property type="match status" value="1"/>
</dbReference>
<dbReference type="Proteomes" id="UP000305517">
    <property type="component" value="Unassembled WGS sequence"/>
</dbReference>
<dbReference type="EMBL" id="VAJM01000004">
    <property type="protein sequence ID" value="TLM93129.1"/>
    <property type="molecule type" value="Genomic_DNA"/>
</dbReference>
<dbReference type="Pfam" id="PF13540">
    <property type="entry name" value="RCC1_2"/>
    <property type="match status" value="1"/>
</dbReference>
<protein>
    <submittedName>
        <fullName evidence="1">T9SS type A sorting domain-containing protein</fullName>
    </submittedName>
</protein>